<evidence type="ECO:0000313" key="6">
    <source>
        <dbReference type="RefSeq" id="XP_022317880.1"/>
    </source>
</evidence>
<feature type="transmembrane region" description="Helical" evidence="2">
    <location>
        <begin position="359"/>
        <end position="378"/>
    </location>
</feature>
<dbReference type="Gene3D" id="3.90.190.10">
    <property type="entry name" value="Protein tyrosine phosphatase superfamily"/>
    <property type="match status" value="2"/>
</dbReference>
<sequence>MAPLDAEPAGNNATNVTDIGVTVEQAPEDLLLWAVVCALVTFFGLGLATFKYFRDQYDTPENKKKRKDRSDLEKREKEEKAVAGVKREPIAAEQFLQKLKQKKSDKQLNIEVRAIVRNQDEFPNTVAMTPENILLNVNQDVITYDHSRVILYDIPEDEGCSDYINASFIDGYCRRKEYIATQGPKQKTVPSFWNMVWQERVHCIVMATGLFENANQQCDKYWGDVFSMHKYVKHGDIHIWLESTMEISQLTIRTIRIQREGTPEQRIVRHFEMIGFNDEGTDAGFVLDCRRRVHDYMLTADGPILVHCRCGGGKTAVFIAVDYCLKELEAEGHVDVYSAVLHLRKFRKNMVRTLFQYRLVYECIAMYLQCGITVVPAIKFPGLASRLSVKDPRTRMLGFEKEFQTLKSQVTKLSIGDCAGGHRSENRSKSRDIMLLPPERARPYLLTAESSEHATDFINAVYVDGYYQQNNFLVSQWPLQHTIPDVWRLVFDYKITSVVVLNDSKFSRNYPCFWPTELDQEQKFGPIGVKYLGSHKVAHVTIRAFAIRKLPRLQYDSVLRHLGSDALNITCIPLGDTNQDVTIVKMFQLNSWPSKDKTPFSSKSLIYLMGFVEEWQQRTNPLNPVLVLSKDGFTRVGVYCACNYCCDQLKAEGEVDIFNAVRIIKKNRPALVPNVMEYIYCYSFLVFVIEIMQEDKPKIVITGPATKAGQVNRGYDFTNHLSPEDCSSLATTSDWSYVTAYDSAVRDGSNLAARGRVTTCVSPISQLQIPTVDKTSSSSQPSVSSCRSLDNPSPVSPNRTPNYDRRRKTSDREQVGRCNSLEQNCSSVRTQHLSDRQPEKNNNLLERSNSNGSSVYYSSGSIDTSSTNQSEAHNGRSKNISNSRTRRPTLKRQNAEERVEMKSLQKRS</sequence>
<dbReference type="Proteomes" id="UP000694844">
    <property type="component" value="Chromosome 2"/>
</dbReference>
<evidence type="ECO:0000259" key="4">
    <source>
        <dbReference type="PROSITE" id="PS50056"/>
    </source>
</evidence>
<dbReference type="InterPro" id="IPR050348">
    <property type="entry name" value="Protein-Tyr_Phosphatase"/>
</dbReference>
<protein>
    <submittedName>
        <fullName evidence="6 7">Receptor-type tyrosine-protein phosphatase epsilon-like isoform X1</fullName>
    </submittedName>
</protein>
<dbReference type="CDD" id="cd00047">
    <property type="entry name" value="PTPc"/>
    <property type="match status" value="1"/>
</dbReference>
<dbReference type="InterPro" id="IPR000242">
    <property type="entry name" value="PTP_cat"/>
</dbReference>
<name>A0A8B8CQ15_CRAVI</name>
<evidence type="ECO:0000313" key="7">
    <source>
        <dbReference type="RefSeq" id="XP_022317881.1"/>
    </source>
</evidence>
<dbReference type="PANTHER" id="PTHR19134">
    <property type="entry name" value="RECEPTOR-TYPE TYROSINE-PROTEIN PHOSPHATASE"/>
    <property type="match status" value="1"/>
</dbReference>
<dbReference type="PROSITE" id="PS50056">
    <property type="entry name" value="TYR_PHOSPHATASE_2"/>
    <property type="match status" value="2"/>
</dbReference>
<dbReference type="RefSeq" id="XP_022317882.1">
    <property type="nucleotide sequence ID" value="XM_022462174.1"/>
</dbReference>
<evidence type="ECO:0000313" key="5">
    <source>
        <dbReference type="Proteomes" id="UP000694844"/>
    </source>
</evidence>
<evidence type="ECO:0000259" key="3">
    <source>
        <dbReference type="PROSITE" id="PS50055"/>
    </source>
</evidence>
<feature type="domain" description="Tyrosine-protein phosphatase" evidence="3">
    <location>
        <begin position="108"/>
        <end position="367"/>
    </location>
</feature>
<dbReference type="PRINTS" id="PR00700">
    <property type="entry name" value="PRTYPHPHTASE"/>
</dbReference>
<dbReference type="InterPro" id="IPR000387">
    <property type="entry name" value="Tyr_Pase_dom"/>
</dbReference>
<feature type="region of interest" description="Disordered" evidence="1">
    <location>
        <begin position="61"/>
        <end position="80"/>
    </location>
</feature>
<feature type="compositionally biased region" description="Low complexity" evidence="1">
    <location>
        <begin position="776"/>
        <end position="788"/>
    </location>
</feature>
<dbReference type="KEGG" id="cvn:111121068"/>
<keyword evidence="5" id="KW-1185">Reference proteome</keyword>
<dbReference type="SUPFAM" id="SSF52799">
    <property type="entry name" value="(Phosphotyrosine protein) phosphatases II"/>
    <property type="match status" value="2"/>
</dbReference>
<evidence type="ECO:0000313" key="8">
    <source>
        <dbReference type="RefSeq" id="XP_022317882.1"/>
    </source>
</evidence>
<evidence type="ECO:0000313" key="10">
    <source>
        <dbReference type="RefSeq" id="XP_022317885.1"/>
    </source>
</evidence>
<feature type="transmembrane region" description="Helical" evidence="2">
    <location>
        <begin position="30"/>
        <end position="53"/>
    </location>
</feature>
<dbReference type="PANTHER" id="PTHR19134:SF561">
    <property type="entry name" value="PROTEIN TYROSINE PHOSPHATASE 36E, ISOFORM A"/>
    <property type="match status" value="1"/>
</dbReference>
<dbReference type="RefSeq" id="XP_022317880.1">
    <property type="nucleotide sequence ID" value="XM_022462172.1"/>
</dbReference>
<accession>A0A8B8CQ15</accession>
<feature type="compositionally biased region" description="Low complexity" evidence="1">
    <location>
        <begin position="848"/>
        <end position="870"/>
    </location>
</feature>
<gene>
    <name evidence="6 7 8 9 10" type="primary">LOC111121068</name>
</gene>
<keyword evidence="2" id="KW-0472">Membrane</keyword>
<dbReference type="InterPro" id="IPR003595">
    <property type="entry name" value="Tyr_Pase_cat"/>
</dbReference>
<dbReference type="InterPro" id="IPR029021">
    <property type="entry name" value="Prot-tyrosine_phosphatase-like"/>
</dbReference>
<dbReference type="RefSeq" id="XP_022317885.1">
    <property type="nucleotide sequence ID" value="XM_022462177.1"/>
</dbReference>
<keyword evidence="2" id="KW-0812">Transmembrane</keyword>
<dbReference type="AlphaFoldDB" id="A0A8B8CQ15"/>
<feature type="compositionally biased region" description="Polar residues" evidence="1">
    <location>
        <begin position="820"/>
        <end position="831"/>
    </location>
</feature>
<proteinExistence type="predicted"/>
<feature type="domain" description="Tyrosine specific protein phosphatases" evidence="4">
    <location>
        <begin position="287"/>
        <end position="358"/>
    </location>
</feature>
<dbReference type="GeneID" id="111121068"/>
<evidence type="ECO:0000256" key="1">
    <source>
        <dbReference type="SAM" id="MobiDB-lite"/>
    </source>
</evidence>
<dbReference type="SMART" id="SM00194">
    <property type="entry name" value="PTPc"/>
    <property type="match status" value="2"/>
</dbReference>
<feature type="compositionally biased region" description="Basic and acidic residues" evidence="1">
    <location>
        <begin position="893"/>
        <end position="908"/>
    </location>
</feature>
<feature type="compositionally biased region" description="Polar residues" evidence="1">
    <location>
        <begin position="790"/>
        <end position="801"/>
    </location>
</feature>
<feature type="region of interest" description="Disordered" evidence="1">
    <location>
        <begin position="771"/>
        <end position="908"/>
    </location>
</feature>
<feature type="domain" description="Tyrosine specific protein phosphatases" evidence="4">
    <location>
        <begin position="606"/>
        <end position="679"/>
    </location>
</feature>
<dbReference type="OrthoDB" id="6144703at2759"/>
<dbReference type="RefSeq" id="XP_022317883.1">
    <property type="nucleotide sequence ID" value="XM_022462175.1"/>
</dbReference>
<dbReference type="Pfam" id="PF00102">
    <property type="entry name" value="Y_phosphatase"/>
    <property type="match status" value="2"/>
</dbReference>
<evidence type="ECO:0000313" key="9">
    <source>
        <dbReference type="RefSeq" id="XP_022317883.1"/>
    </source>
</evidence>
<feature type="domain" description="Tyrosine-protein phosphatase" evidence="3">
    <location>
        <begin position="399"/>
        <end position="688"/>
    </location>
</feature>
<organism evidence="5 6">
    <name type="scientific">Crassostrea virginica</name>
    <name type="common">Eastern oyster</name>
    <dbReference type="NCBI Taxonomy" id="6565"/>
    <lineage>
        <taxon>Eukaryota</taxon>
        <taxon>Metazoa</taxon>
        <taxon>Spiralia</taxon>
        <taxon>Lophotrochozoa</taxon>
        <taxon>Mollusca</taxon>
        <taxon>Bivalvia</taxon>
        <taxon>Autobranchia</taxon>
        <taxon>Pteriomorphia</taxon>
        <taxon>Ostreida</taxon>
        <taxon>Ostreoidea</taxon>
        <taxon>Ostreidae</taxon>
        <taxon>Crassostrea</taxon>
    </lineage>
</organism>
<dbReference type="RefSeq" id="XP_022317881.1">
    <property type="nucleotide sequence ID" value="XM_022462173.1"/>
</dbReference>
<keyword evidence="2" id="KW-1133">Transmembrane helix</keyword>
<reference evidence="6 7" key="1">
    <citation type="submission" date="2025-04" db="UniProtKB">
        <authorList>
            <consortium name="RefSeq"/>
        </authorList>
    </citation>
    <scope>IDENTIFICATION</scope>
    <source>
        <tissue evidence="6 7">Whole sample</tissue>
    </source>
</reference>
<dbReference type="GO" id="GO:0004725">
    <property type="term" value="F:protein tyrosine phosphatase activity"/>
    <property type="evidence" value="ECO:0007669"/>
    <property type="project" value="InterPro"/>
</dbReference>
<evidence type="ECO:0000256" key="2">
    <source>
        <dbReference type="SAM" id="Phobius"/>
    </source>
</evidence>
<dbReference type="PROSITE" id="PS50055">
    <property type="entry name" value="TYR_PHOSPHATASE_PTP"/>
    <property type="match status" value="2"/>
</dbReference>
<dbReference type="SMART" id="SM00404">
    <property type="entry name" value="PTPc_motif"/>
    <property type="match status" value="2"/>
</dbReference>